<sequence length="237" mass="27853">MIKIAGWFGGYLGIINDEIGNKWENLDDFYYSWREKGRELDSFIELGIRGLILDDKAQMVLGTVYYEYIRTTKQIKKKEKRFIITEGKKVIDTGWSKFWLTNKSFILLEKKYAKAKIFDIISRGIFNSPGRINSISFDIEQLSIDRPRQWLGGFRDRQGNIHSGTFYGEDIQSDIEMGGPYQRTTHKNQVGIFTEYFGPEIKVKITRQGYLTIFRNCSSEPQRVFEFIRDELNEYVL</sequence>
<protein>
    <submittedName>
        <fullName evidence="1">Uncharacterized protein</fullName>
    </submittedName>
</protein>
<name>A0A0F9LLH2_9ZZZZ</name>
<organism evidence="1">
    <name type="scientific">marine sediment metagenome</name>
    <dbReference type="NCBI Taxonomy" id="412755"/>
    <lineage>
        <taxon>unclassified sequences</taxon>
        <taxon>metagenomes</taxon>
        <taxon>ecological metagenomes</taxon>
    </lineage>
</organism>
<gene>
    <name evidence="1" type="ORF">LCGC14_1183720</name>
</gene>
<dbReference type="EMBL" id="LAZR01005952">
    <property type="protein sequence ID" value="KKM95874.1"/>
    <property type="molecule type" value="Genomic_DNA"/>
</dbReference>
<accession>A0A0F9LLH2</accession>
<dbReference type="AlphaFoldDB" id="A0A0F9LLH2"/>
<reference evidence="1" key="1">
    <citation type="journal article" date="2015" name="Nature">
        <title>Complex archaea that bridge the gap between prokaryotes and eukaryotes.</title>
        <authorList>
            <person name="Spang A."/>
            <person name="Saw J.H."/>
            <person name="Jorgensen S.L."/>
            <person name="Zaremba-Niedzwiedzka K."/>
            <person name="Martijn J."/>
            <person name="Lind A.E."/>
            <person name="van Eijk R."/>
            <person name="Schleper C."/>
            <person name="Guy L."/>
            <person name="Ettema T.J."/>
        </authorList>
    </citation>
    <scope>NUCLEOTIDE SEQUENCE</scope>
</reference>
<comment type="caution">
    <text evidence="1">The sequence shown here is derived from an EMBL/GenBank/DDBJ whole genome shotgun (WGS) entry which is preliminary data.</text>
</comment>
<evidence type="ECO:0000313" key="1">
    <source>
        <dbReference type="EMBL" id="KKM95874.1"/>
    </source>
</evidence>
<proteinExistence type="predicted"/>